<organism evidence="3 4">
    <name type="scientific">Verruconis gallopava</name>
    <dbReference type="NCBI Taxonomy" id="253628"/>
    <lineage>
        <taxon>Eukaryota</taxon>
        <taxon>Fungi</taxon>
        <taxon>Dikarya</taxon>
        <taxon>Ascomycota</taxon>
        <taxon>Pezizomycotina</taxon>
        <taxon>Dothideomycetes</taxon>
        <taxon>Pleosporomycetidae</taxon>
        <taxon>Venturiales</taxon>
        <taxon>Sympoventuriaceae</taxon>
        <taxon>Verruconis</taxon>
    </lineage>
</organism>
<sequence length="287" mass="32018">MAAPDTRDRLNAFLERFETFVRVDFSCKQLDDENPHQFADTIRQQTQALCETIVSKAGGTAEVWLWPTLLTTCEADASISRQAGQDRGTYLLGIRGDLERDSVEGLLHSWRADVRMSTVFVDYLPAPCLSTHLVAKEDLGLLAVDIWMCPQLLDGQIMILSASHNAREDTGIAHAVTGKPAPVRAGSSAAEAAARRSPSPGTKKLTPAAAILNRLKWDHAFDSTDYVVVYEDRHEGLMESPVDSWTTESTEETFVPMHRIRSIKRKSTGMIVWHREERIDLISSRVQ</sequence>
<dbReference type="HOGENOM" id="CLU_847545_0_0_1"/>
<dbReference type="AlphaFoldDB" id="A0A0D1Z906"/>
<dbReference type="STRING" id="253628.A0A0D1Z906"/>
<name>A0A0D1Z906_9PEZI</name>
<dbReference type="InParanoid" id="A0A0D1Z906"/>
<dbReference type="RefSeq" id="XP_016219331.1">
    <property type="nucleotide sequence ID" value="XM_016353074.1"/>
</dbReference>
<dbReference type="EMBL" id="KN847529">
    <property type="protein sequence ID" value="KIW09462.1"/>
    <property type="molecule type" value="Genomic_DNA"/>
</dbReference>
<dbReference type="GeneID" id="27308315"/>
<accession>A0A0D1Z906</accession>
<keyword evidence="4" id="KW-1185">Reference proteome</keyword>
<evidence type="ECO:0000256" key="1">
    <source>
        <dbReference type="SAM" id="MobiDB-lite"/>
    </source>
</evidence>
<dbReference type="Proteomes" id="UP000053259">
    <property type="component" value="Unassembled WGS sequence"/>
</dbReference>
<gene>
    <name evidence="3" type="ORF">PV09_00342</name>
</gene>
<protein>
    <recommendedName>
        <fullName evidence="2">MJ1316 RNA cyclic group end recognition domain-containing protein</fullName>
    </recommendedName>
</protein>
<dbReference type="InterPro" id="IPR040459">
    <property type="entry name" value="MJ1316"/>
</dbReference>
<dbReference type="VEuPathDB" id="FungiDB:PV09_00342"/>
<dbReference type="Pfam" id="PF04457">
    <property type="entry name" value="MJ1316"/>
    <property type="match status" value="1"/>
</dbReference>
<evidence type="ECO:0000313" key="3">
    <source>
        <dbReference type="EMBL" id="KIW09462.1"/>
    </source>
</evidence>
<feature type="region of interest" description="Disordered" evidence="1">
    <location>
        <begin position="178"/>
        <end position="204"/>
    </location>
</feature>
<feature type="domain" description="MJ1316 RNA cyclic group end recognition" evidence="2">
    <location>
        <begin position="206"/>
        <end position="275"/>
    </location>
</feature>
<feature type="compositionally biased region" description="Low complexity" evidence="1">
    <location>
        <begin position="181"/>
        <end position="200"/>
    </location>
</feature>
<evidence type="ECO:0000259" key="2">
    <source>
        <dbReference type="Pfam" id="PF04457"/>
    </source>
</evidence>
<dbReference type="OrthoDB" id="10263155at2759"/>
<reference evidence="3 4" key="1">
    <citation type="submission" date="2015-01" db="EMBL/GenBank/DDBJ databases">
        <title>The Genome Sequence of Ochroconis gallopava CBS43764.</title>
        <authorList>
            <consortium name="The Broad Institute Genomics Platform"/>
            <person name="Cuomo C."/>
            <person name="de Hoog S."/>
            <person name="Gorbushina A."/>
            <person name="Stielow B."/>
            <person name="Teixiera M."/>
            <person name="Abouelleil A."/>
            <person name="Chapman S.B."/>
            <person name="Priest M."/>
            <person name="Young S.K."/>
            <person name="Wortman J."/>
            <person name="Nusbaum C."/>
            <person name="Birren B."/>
        </authorList>
    </citation>
    <scope>NUCLEOTIDE SEQUENCE [LARGE SCALE GENOMIC DNA]</scope>
    <source>
        <strain evidence="3 4">CBS 43764</strain>
    </source>
</reference>
<evidence type="ECO:0000313" key="4">
    <source>
        <dbReference type="Proteomes" id="UP000053259"/>
    </source>
</evidence>
<proteinExistence type="predicted"/>